<accession>A0A482VD51</accession>
<evidence type="ECO:0000313" key="2">
    <source>
        <dbReference type="Proteomes" id="UP000292052"/>
    </source>
</evidence>
<reference evidence="1 2" key="1">
    <citation type="submission" date="2017-03" db="EMBL/GenBank/DDBJ databases">
        <title>Genome of the blue death feigning beetle - Asbolus verrucosus.</title>
        <authorList>
            <person name="Rider S.D."/>
        </authorList>
    </citation>
    <scope>NUCLEOTIDE SEQUENCE [LARGE SCALE GENOMIC DNA]</scope>
    <source>
        <strain evidence="1">Butters</strain>
        <tissue evidence="1">Head and leg muscle</tissue>
    </source>
</reference>
<comment type="caution">
    <text evidence="1">The sequence shown here is derived from an EMBL/GenBank/DDBJ whole genome shotgun (WGS) entry which is preliminary data.</text>
</comment>
<keyword evidence="2" id="KW-1185">Reference proteome</keyword>
<name>A0A482VD51_ASBVE</name>
<dbReference type="Proteomes" id="UP000292052">
    <property type="component" value="Unassembled WGS sequence"/>
</dbReference>
<protein>
    <submittedName>
        <fullName evidence="1">Uncharacterized protein</fullName>
    </submittedName>
</protein>
<evidence type="ECO:0000313" key="1">
    <source>
        <dbReference type="EMBL" id="RZB41607.1"/>
    </source>
</evidence>
<organism evidence="1 2">
    <name type="scientific">Asbolus verrucosus</name>
    <name type="common">Desert ironclad beetle</name>
    <dbReference type="NCBI Taxonomy" id="1661398"/>
    <lineage>
        <taxon>Eukaryota</taxon>
        <taxon>Metazoa</taxon>
        <taxon>Ecdysozoa</taxon>
        <taxon>Arthropoda</taxon>
        <taxon>Hexapoda</taxon>
        <taxon>Insecta</taxon>
        <taxon>Pterygota</taxon>
        <taxon>Neoptera</taxon>
        <taxon>Endopterygota</taxon>
        <taxon>Coleoptera</taxon>
        <taxon>Polyphaga</taxon>
        <taxon>Cucujiformia</taxon>
        <taxon>Tenebrionidae</taxon>
        <taxon>Pimeliinae</taxon>
        <taxon>Asbolus</taxon>
    </lineage>
</organism>
<gene>
    <name evidence="1" type="ORF">BDFB_010924</name>
</gene>
<dbReference type="OrthoDB" id="6757918at2759"/>
<proteinExistence type="predicted"/>
<dbReference type="AlphaFoldDB" id="A0A482VD51"/>
<dbReference type="EMBL" id="QDEB01112842">
    <property type="protein sequence ID" value="RZB41607.1"/>
    <property type="molecule type" value="Genomic_DNA"/>
</dbReference>
<sequence length="122" mass="14244">MNYPPVIPYHQYNSAYPTINYQQPPSAANGYGWHGNGYGWQLDPSAWNTPSLYPSLDDPVVEEPQIQSQKVEEVNAWVSCKCFILMIRKGNFDSVRSVQQWFYNLIWTDSCINCSYYVMKRF</sequence>